<organism evidence="2">
    <name type="scientific">Sigmofec virus UA08Rod_5365</name>
    <dbReference type="NCBI Taxonomy" id="2929422"/>
    <lineage>
        <taxon>Viruses</taxon>
        <taxon>Monodnaviria</taxon>
        <taxon>Sangervirae</taxon>
        <taxon>Phixviricota</taxon>
        <taxon>Malgrandaviricetes</taxon>
        <taxon>Petitvirales</taxon>
        <taxon>Microviridae</taxon>
    </lineage>
</organism>
<accession>A0A976N286</accession>
<reference evidence="2" key="1">
    <citation type="submission" date="2022-02" db="EMBL/GenBank/DDBJ databases">
        <title>Towards deciphering the DNA virus diversity associated with rodent species in the families Cricetidae and Heteromyidae.</title>
        <authorList>
            <person name="Lund M."/>
            <person name="Larsen B.B."/>
            <person name="Gryseels S."/>
            <person name="Kraberger S."/>
            <person name="Rowsey D.M."/>
            <person name="Steger L."/>
            <person name="Yule K.M."/>
            <person name="Upham N.S."/>
            <person name="Worobey M."/>
            <person name="Van Doorslaer K."/>
            <person name="Varsani A."/>
        </authorList>
    </citation>
    <scope>NUCLEOTIDE SEQUENCE</scope>
    <source>
        <strain evidence="2">UA08Rod_5365</strain>
    </source>
</reference>
<evidence type="ECO:0000313" key="2">
    <source>
        <dbReference type="EMBL" id="UPW41148.1"/>
    </source>
</evidence>
<dbReference type="EMBL" id="OM869549">
    <property type="protein sequence ID" value="UPW41148.1"/>
    <property type="molecule type" value="Genomic_DNA"/>
</dbReference>
<feature type="domain" description="Replication-associated protein ORF2/G2P" evidence="1">
    <location>
        <begin position="58"/>
        <end position="160"/>
    </location>
</feature>
<dbReference type="InterPro" id="IPR056906">
    <property type="entry name" value="ORF2/G2P_dom"/>
</dbReference>
<name>A0A976N286_9VIRU</name>
<protein>
    <submittedName>
        <fullName evidence="2">Replication initiator protein</fullName>
    </submittedName>
</protein>
<dbReference type="Pfam" id="PF23343">
    <property type="entry name" value="REP_ORF2-G2P"/>
    <property type="match status" value="1"/>
</dbReference>
<sequence length="295" mass="35634">MCLYPILIPNPKYKSQPPPNGKVGFVPAGCGKCQECRMKYAKEWRIRLTKEIENGKKCYFVTLTFKDEGIPSERDEYNKFAKEEVRKFYKRWWKNEGEKMRYWLITELGQKNTERIHLHGLIWCEDPLKIEKNWGKGFVYIGEYVNQKTINYITKYITKMDEKHPEFKGKILASKGIGSCYINEYNIEYHKYRKGKTKEKIRLPNGTEVGMPMYYRKKIWTDEERELLWVEKIEKKKRYVMGETIDVSTKAGLKQYFECVEYHQRKNEEKNYGKREWKIKKYLEVYEKINKLAPR</sequence>
<evidence type="ECO:0000259" key="1">
    <source>
        <dbReference type="Pfam" id="PF23343"/>
    </source>
</evidence>
<proteinExistence type="predicted"/>